<dbReference type="AlphaFoldDB" id="A0A3S4ZQL8"/>
<name>A0A3S4ZQL8_9FIRM</name>
<proteinExistence type="predicted"/>
<dbReference type="InterPro" id="IPR001667">
    <property type="entry name" value="DDH_dom"/>
</dbReference>
<keyword evidence="4" id="KW-1185">Reference proteome</keyword>
<dbReference type="Pfam" id="PF01368">
    <property type="entry name" value="DHH"/>
    <property type="match status" value="1"/>
</dbReference>
<organism evidence="3 4">
    <name type="scientific">Aedoeadaptatus ivorii</name>
    <dbReference type="NCBI Taxonomy" id="54006"/>
    <lineage>
        <taxon>Bacteria</taxon>
        <taxon>Bacillati</taxon>
        <taxon>Bacillota</taxon>
        <taxon>Tissierellia</taxon>
        <taxon>Tissierellales</taxon>
        <taxon>Peptoniphilaceae</taxon>
        <taxon>Aedoeadaptatus</taxon>
    </lineage>
</organism>
<evidence type="ECO:0000259" key="2">
    <source>
        <dbReference type="Pfam" id="PF02272"/>
    </source>
</evidence>
<evidence type="ECO:0000313" key="4">
    <source>
        <dbReference type="Proteomes" id="UP000269544"/>
    </source>
</evidence>
<dbReference type="EC" id="3.1.-.-" evidence="3"/>
<dbReference type="PANTHER" id="PTHR47618:SF1">
    <property type="entry name" value="BIFUNCTIONAL OLIGORIBONUCLEASE AND PAP PHOSPHATASE NRNA"/>
    <property type="match status" value="1"/>
</dbReference>
<dbReference type="RefSeq" id="WP_126465407.1">
    <property type="nucleotide sequence ID" value="NZ_LR134523.1"/>
</dbReference>
<dbReference type="KEGG" id="piv:NCTC13079_00804"/>
<evidence type="ECO:0000259" key="1">
    <source>
        <dbReference type="Pfam" id="PF01368"/>
    </source>
</evidence>
<dbReference type="OrthoDB" id="9803668at2"/>
<dbReference type="SUPFAM" id="SSF64182">
    <property type="entry name" value="DHH phosphoesterases"/>
    <property type="match status" value="1"/>
</dbReference>
<dbReference type="InterPro" id="IPR003156">
    <property type="entry name" value="DHHA1_dom"/>
</dbReference>
<accession>A0A3S4ZQL8</accession>
<feature type="domain" description="DDH" evidence="1">
    <location>
        <begin position="19"/>
        <end position="160"/>
    </location>
</feature>
<dbReference type="Pfam" id="PF02272">
    <property type="entry name" value="DHHA1"/>
    <property type="match status" value="1"/>
</dbReference>
<keyword evidence="3" id="KW-0378">Hydrolase</keyword>
<feature type="domain" description="DHHA1" evidence="2">
    <location>
        <begin position="237"/>
        <end position="322"/>
    </location>
</feature>
<protein>
    <submittedName>
        <fullName evidence="3">Bifunctional oligoribonuclease and PAP phosphatase nrnA</fullName>
        <ecNumber evidence="3">3.1.-.-</ecNumber>
    </submittedName>
</protein>
<dbReference type="Gene3D" id="3.90.1640.10">
    <property type="entry name" value="inorganic pyrophosphatase (n-terminal core)"/>
    <property type="match status" value="1"/>
</dbReference>
<gene>
    <name evidence="3" type="primary">nrnA</name>
    <name evidence="3" type="ORF">NCTC13079_00804</name>
</gene>
<dbReference type="PANTHER" id="PTHR47618">
    <property type="entry name" value="BIFUNCTIONAL OLIGORIBONUCLEASE AND PAP PHOSPHATASE NRNA"/>
    <property type="match status" value="1"/>
</dbReference>
<dbReference type="Proteomes" id="UP000269544">
    <property type="component" value="Chromosome"/>
</dbReference>
<dbReference type="InterPro" id="IPR051319">
    <property type="entry name" value="Oligoribo/pAp-PDE_c-di-AMP_PDE"/>
</dbReference>
<dbReference type="InterPro" id="IPR038763">
    <property type="entry name" value="DHH_sf"/>
</dbReference>
<reference evidence="3 4" key="1">
    <citation type="submission" date="2018-12" db="EMBL/GenBank/DDBJ databases">
        <authorList>
            <consortium name="Pathogen Informatics"/>
        </authorList>
    </citation>
    <scope>NUCLEOTIDE SEQUENCE [LARGE SCALE GENOMIC DNA]</scope>
    <source>
        <strain evidence="3 4">NCTC13079</strain>
    </source>
</reference>
<dbReference type="Gene3D" id="3.10.310.30">
    <property type="match status" value="1"/>
</dbReference>
<sequence>MEQTQFAEILRQKIDETDRIAILSHTSPDGDNLGSLHALYGHLKNAGKDVVYLGNDTVPSNLQFLSSVEARVPVDTVDEDFPLLIALDSSDEDRFGKTAKALFLRATYCVNIDHHFSNTQYADLNFVDADATSTGEVLFRILEAMGAEITPSMATGLYTAFSTDTGSFQYDSVTGDTHRMVAKLYDYGCDHYTMVKNFYQSESPNKLSLVTAVLSKIRYYFDGRVAVSDASLEDFERTGAKSDDTEGIVEKIRNVDGVELAVFLKEKEDEIKLSFRSKSETDCTKIAEAFGGGGHIRASGATTHGSLEAVEKKLLEVLDETFGK</sequence>
<evidence type="ECO:0000313" key="3">
    <source>
        <dbReference type="EMBL" id="VEJ35642.1"/>
    </source>
</evidence>
<dbReference type="GO" id="GO:0016787">
    <property type="term" value="F:hydrolase activity"/>
    <property type="evidence" value="ECO:0007669"/>
    <property type="project" value="UniProtKB-KW"/>
</dbReference>
<dbReference type="EMBL" id="LR134523">
    <property type="protein sequence ID" value="VEJ35642.1"/>
    <property type="molecule type" value="Genomic_DNA"/>
</dbReference>
<dbReference type="GO" id="GO:0003676">
    <property type="term" value="F:nucleic acid binding"/>
    <property type="evidence" value="ECO:0007669"/>
    <property type="project" value="InterPro"/>
</dbReference>